<feature type="chain" id="PRO_5016249815" evidence="1">
    <location>
        <begin position="19"/>
        <end position="399"/>
    </location>
</feature>
<dbReference type="EMBL" id="QLSV01000014">
    <property type="protein sequence ID" value="RAR46848.1"/>
    <property type="molecule type" value="Genomic_DNA"/>
</dbReference>
<keyword evidence="1" id="KW-0732">Signal</keyword>
<feature type="signal peptide" evidence="1">
    <location>
        <begin position="1"/>
        <end position="18"/>
    </location>
</feature>
<proteinExistence type="predicted"/>
<evidence type="ECO:0000256" key="1">
    <source>
        <dbReference type="SAM" id="SignalP"/>
    </source>
</evidence>
<dbReference type="Proteomes" id="UP000249518">
    <property type="component" value="Unassembled WGS sequence"/>
</dbReference>
<protein>
    <submittedName>
        <fullName evidence="2">Uncharacterized protein</fullName>
    </submittedName>
</protein>
<accession>A0A328WTZ6</accession>
<organism evidence="2 3">
    <name type="scientific">Flavobacterium lacus</name>
    <dbReference type="NCBI Taxonomy" id="1353778"/>
    <lineage>
        <taxon>Bacteria</taxon>
        <taxon>Pseudomonadati</taxon>
        <taxon>Bacteroidota</taxon>
        <taxon>Flavobacteriia</taxon>
        <taxon>Flavobacteriales</taxon>
        <taxon>Flavobacteriaceae</taxon>
        <taxon>Flavobacterium</taxon>
    </lineage>
</organism>
<evidence type="ECO:0000313" key="3">
    <source>
        <dbReference type="Proteomes" id="UP000249518"/>
    </source>
</evidence>
<comment type="caution">
    <text evidence="2">The sequence shown here is derived from an EMBL/GenBank/DDBJ whole genome shotgun (WGS) entry which is preliminary data.</text>
</comment>
<keyword evidence="3" id="KW-1185">Reference proteome</keyword>
<sequence>MKKIIYITLLLLSYSLLAQNTPRYYPSLKNLYSESFDKQMPNDFNYYDTWIKNLTQAVFYKDLQQSANPRGDASFMSMGLIFKRLNQFKIGNSGLEIVVNKDKPDFTTPFNIQMEQKFRILAYFRSFDTNKYNPNDFKQKYELGLMIFNLSEEQVLADFINRYISDKSNKKTTAIQQLVNDLRKEAKVKITVDENKDRGLLTDIVKQVYQQTNKYCSSVLYDIYIKTKDSKKEYHNFLSFFRSHTSYNASDYIDEVVSYEATLAIPRSEISLLIPKEILEEVTVDDSSKIETKTENNIEVRPTRIAMQTINTTNEKCVRFTLTLAPPNNPNSFTALNEIILNKHPFLENNQRALNNFKVNNIKELTISMYANEIKVEIIVKDDNYVRSIIIMNQNCIWQ</sequence>
<evidence type="ECO:0000313" key="2">
    <source>
        <dbReference type="EMBL" id="RAR46848.1"/>
    </source>
</evidence>
<gene>
    <name evidence="2" type="ORF">B0I10_11466</name>
</gene>
<reference evidence="2 3" key="1">
    <citation type="submission" date="2018-06" db="EMBL/GenBank/DDBJ databases">
        <title>Genomic Encyclopedia of Type Strains, Phase III (KMG-III): the genomes of soil and plant-associated and newly described type strains.</title>
        <authorList>
            <person name="Whitman W."/>
        </authorList>
    </citation>
    <scope>NUCLEOTIDE SEQUENCE [LARGE SCALE GENOMIC DNA]</scope>
    <source>
        <strain evidence="2 3">CGMCC 1.12504</strain>
    </source>
</reference>
<name>A0A328WTZ6_9FLAO</name>
<dbReference type="OrthoDB" id="1205007at2"/>
<dbReference type="RefSeq" id="WP_112086962.1">
    <property type="nucleotide sequence ID" value="NZ_QLSV01000014.1"/>
</dbReference>
<dbReference type="AlphaFoldDB" id="A0A328WTZ6"/>